<dbReference type="EMBL" id="CP000828">
    <property type="protein sequence ID" value="ABW30850.1"/>
    <property type="molecule type" value="Genomic_DNA"/>
</dbReference>
<dbReference type="KEGG" id="amr:AM1_5911"/>
<dbReference type="Gene3D" id="3.55.50.10">
    <property type="entry name" value="Baseplate protein-like domains"/>
    <property type="match status" value="1"/>
</dbReference>
<dbReference type="InterPro" id="IPR047702">
    <property type="entry name" value="VgrG-rel"/>
</dbReference>
<evidence type="ECO:0000313" key="3">
    <source>
        <dbReference type="Proteomes" id="UP000000268"/>
    </source>
</evidence>
<gene>
    <name evidence="2" type="ordered locus">AM1_5911</name>
</gene>
<dbReference type="HOGENOM" id="CLU_462110_0_0_3"/>
<dbReference type="RefSeq" id="WP_012166055.1">
    <property type="nucleotide sequence ID" value="NC_009925.1"/>
</dbReference>
<dbReference type="Proteomes" id="UP000000268">
    <property type="component" value="Chromosome"/>
</dbReference>
<dbReference type="AlphaFoldDB" id="B0C1L6"/>
<dbReference type="InterPro" id="IPR006531">
    <property type="entry name" value="Gp5/Vgr_OB"/>
</dbReference>
<dbReference type="STRING" id="329726.AM1_5911"/>
<dbReference type="eggNOG" id="COG3501">
    <property type="taxonomic scope" value="Bacteria"/>
</dbReference>
<dbReference type="SUPFAM" id="SSF69279">
    <property type="entry name" value="Phage tail proteins"/>
    <property type="match status" value="1"/>
</dbReference>
<dbReference type="NCBIfam" id="NF033848">
    <property type="entry name" value="VgrG_rel"/>
    <property type="match status" value="1"/>
</dbReference>
<reference evidence="2 3" key="1">
    <citation type="journal article" date="2008" name="Proc. Natl. Acad. Sci. U.S.A.">
        <title>Niche adaptation and genome expansion in the chlorophyll d-producing cyanobacterium Acaryochloris marina.</title>
        <authorList>
            <person name="Swingley W.D."/>
            <person name="Chen M."/>
            <person name="Cheung P.C."/>
            <person name="Conrad A.L."/>
            <person name="Dejesa L.C."/>
            <person name="Hao J."/>
            <person name="Honchak B.M."/>
            <person name="Karbach L.E."/>
            <person name="Kurdoglu A."/>
            <person name="Lahiri S."/>
            <person name="Mastrian S.D."/>
            <person name="Miyashita H."/>
            <person name="Page L."/>
            <person name="Ramakrishna P."/>
            <person name="Satoh S."/>
            <person name="Sattley W.M."/>
            <person name="Shimada Y."/>
            <person name="Taylor H.L."/>
            <person name="Tomo T."/>
            <person name="Tsuchiya T."/>
            <person name="Wang Z.T."/>
            <person name="Raymond J."/>
            <person name="Mimuro M."/>
            <person name="Blankenship R.E."/>
            <person name="Touchman J.W."/>
        </authorList>
    </citation>
    <scope>NUCLEOTIDE SEQUENCE [LARGE SCALE GENOMIC DNA]</scope>
    <source>
        <strain evidence="3">MBIC 11017</strain>
    </source>
</reference>
<dbReference type="Pfam" id="PF05954">
    <property type="entry name" value="Phage_GPD"/>
    <property type="match status" value="1"/>
</dbReference>
<dbReference type="OrthoDB" id="9762420at2"/>
<dbReference type="SUPFAM" id="SSF69255">
    <property type="entry name" value="gp5 N-terminal domain-like"/>
    <property type="match status" value="1"/>
</dbReference>
<sequence length="652" mass="71711">MPATTYIAEPLLEIDGKKASNELMEDILQISVEESLHLPGMFILVIKNDYFSGRSVDAPWQYDDLFQIGKTIKIGFSGSTTEAQDFDEENQGYVLDGEITGMETNFTASSQAPIVIRGYDTSHRLHRGRYNRSFQNMTDTDVVKKVIGEVGIPAGTIDNSGSPHDYIFQENQTNMEFLRERAARNGFELYVQDGKMNFRKPKANSNISLTWLKDLHSFRVRVTSAEQVKSVEVRGWDYERKQAIVSTKNVEKLLTSTDHGSGQKQSTVFNGKPTTPKMIVVDQPVFSAKEADTIAQALIDELGGEFVVADARAEGNPDLRTGQVVQLKDMGKYSGKYYITETRHVFQDRVYSTEFSVRGLRGGDLLSTLAPSQRLQAGQTLLVGKVTNNKDPKGWGRVRVKFPTLTEEHESNWARVVASGAGKDRGFDCLPEVDDEVLVGFEHGDIHRPYIVGGVWNGKDSPPEKVESSIVDGKVNLRTVKTRTGHTLQFVEADKDAKKKGIYLDTVYGHHLYLNDSEKFAELKTKEGHYARLDDQGKKLEIKSKGGHKVLLDDNGSAKIDMVSTGDINVKSGTSGSSRKISLNAGEITLTATTKITLKVGSSSIELSNSGVTIQGVQAAMKGTAQTKIDGALVTVQASGVNTIKGSIVKIN</sequence>
<dbReference type="InterPro" id="IPR037026">
    <property type="entry name" value="Vgr_OB-fold_dom_sf"/>
</dbReference>
<dbReference type="Gene3D" id="2.30.110.50">
    <property type="match status" value="1"/>
</dbReference>
<keyword evidence="3" id="KW-1185">Reference proteome</keyword>
<proteinExistence type="predicted"/>
<evidence type="ECO:0000313" key="2">
    <source>
        <dbReference type="EMBL" id="ABW30850.1"/>
    </source>
</evidence>
<accession>B0C1L6</accession>
<protein>
    <submittedName>
        <fullName evidence="2">Rhs element Vgr protein</fullName>
    </submittedName>
</protein>
<name>B0C1L6_ACAM1</name>
<dbReference type="Pfam" id="PF04717">
    <property type="entry name" value="Phage_base_V"/>
    <property type="match status" value="1"/>
</dbReference>
<evidence type="ECO:0000259" key="1">
    <source>
        <dbReference type="Pfam" id="PF04717"/>
    </source>
</evidence>
<dbReference type="Gene3D" id="4.10.220.110">
    <property type="match status" value="1"/>
</dbReference>
<organism evidence="2 3">
    <name type="scientific">Acaryochloris marina (strain MBIC 11017)</name>
    <dbReference type="NCBI Taxonomy" id="329726"/>
    <lineage>
        <taxon>Bacteria</taxon>
        <taxon>Bacillati</taxon>
        <taxon>Cyanobacteriota</taxon>
        <taxon>Cyanophyceae</taxon>
        <taxon>Acaryochloridales</taxon>
        <taxon>Acaryochloridaceae</taxon>
        <taxon>Acaryochloris</taxon>
    </lineage>
</organism>
<feature type="domain" description="Gp5/Type VI secretion system Vgr protein OB-fold" evidence="1">
    <location>
        <begin position="383"/>
        <end position="456"/>
    </location>
</feature>
<dbReference type="Gene3D" id="2.40.50.230">
    <property type="entry name" value="Gp5 N-terminal domain"/>
    <property type="match status" value="1"/>
</dbReference>